<dbReference type="Pfam" id="PF08387">
    <property type="entry name" value="FBD"/>
    <property type="match status" value="1"/>
</dbReference>
<evidence type="ECO:0000256" key="1">
    <source>
        <dbReference type="SAM" id="MobiDB-lite"/>
    </source>
</evidence>
<dbReference type="InterPro" id="IPR001810">
    <property type="entry name" value="F-box_dom"/>
</dbReference>
<sequence>MTVGTRQIEQQSSRCEESLGRAEERKEKSEVTTTRLPNSTADRISNLPCNVIERILVFLPIKAAVQTSILSRNWRHRWRITPQLVFDESFRNWHDENKLMVDIYGALLLHDGPITKFELAIRGSTVESSQVDRLILHLSRKVVGNDAIPISSYSAVKYELDMVALFASLPALQQLTLGIQLLLGHVPYRLPAALQRLKVLEVPRILLDSLPQARVLVCLIMSSPNLQTLTIRIDPEDGGSSPSDVIASLRNLLEAEDRPGVCCLQHLEELHIQDSRGTRVELDLVRFVLATAPQLRGVSIKPNVNLPFEEGMEFLKEVASYKRISREAEVTYIDE</sequence>
<dbReference type="PANTHER" id="PTHR31639">
    <property type="entry name" value="F-BOX PROTEIN-LIKE"/>
    <property type="match status" value="1"/>
</dbReference>
<feature type="domain" description="F-box" evidence="2">
    <location>
        <begin position="41"/>
        <end position="93"/>
    </location>
</feature>
<feature type="region of interest" description="Disordered" evidence="1">
    <location>
        <begin position="1"/>
        <end position="39"/>
    </location>
</feature>
<dbReference type="InterPro" id="IPR053781">
    <property type="entry name" value="F-box_AtFBL13-like"/>
</dbReference>
<comment type="caution">
    <text evidence="3">The sequence shown here is derived from an EMBL/GenBank/DDBJ whole genome shotgun (WGS) entry which is preliminary data.</text>
</comment>
<feature type="compositionally biased region" description="Polar residues" evidence="1">
    <location>
        <begin position="1"/>
        <end position="13"/>
    </location>
</feature>
<dbReference type="PANTHER" id="PTHR31639:SF278">
    <property type="entry name" value="F-BOX DOMAIN-CONTAINING PROTEIN"/>
    <property type="match status" value="1"/>
</dbReference>
<reference evidence="3" key="1">
    <citation type="submission" date="2022-08" db="EMBL/GenBank/DDBJ databases">
        <authorList>
            <person name="Gutierrez-Valencia J."/>
        </authorList>
    </citation>
    <scope>NUCLEOTIDE SEQUENCE</scope>
</reference>
<dbReference type="SUPFAM" id="SSF81383">
    <property type="entry name" value="F-box domain"/>
    <property type="match status" value="1"/>
</dbReference>
<dbReference type="CDD" id="cd22160">
    <property type="entry name" value="F-box_AtFBL13-like"/>
    <property type="match status" value="1"/>
</dbReference>
<organism evidence="3 4">
    <name type="scientific">Linum tenue</name>
    <dbReference type="NCBI Taxonomy" id="586396"/>
    <lineage>
        <taxon>Eukaryota</taxon>
        <taxon>Viridiplantae</taxon>
        <taxon>Streptophyta</taxon>
        <taxon>Embryophyta</taxon>
        <taxon>Tracheophyta</taxon>
        <taxon>Spermatophyta</taxon>
        <taxon>Magnoliopsida</taxon>
        <taxon>eudicotyledons</taxon>
        <taxon>Gunneridae</taxon>
        <taxon>Pentapetalae</taxon>
        <taxon>rosids</taxon>
        <taxon>fabids</taxon>
        <taxon>Malpighiales</taxon>
        <taxon>Linaceae</taxon>
        <taxon>Linum</taxon>
    </lineage>
</organism>
<dbReference type="InterPro" id="IPR036047">
    <property type="entry name" value="F-box-like_dom_sf"/>
</dbReference>
<dbReference type="Proteomes" id="UP001154282">
    <property type="component" value="Unassembled WGS sequence"/>
</dbReference>
<dbReference type="Pfam" id="PF00646">
    <property type="entry name" value="F-box"/>
    <property type="match status" value="1"/>
</dbReference>
<accession>A0AAV0NK51</accession>
<dbReference type="SMART" id="SM00579">
    <property type="entry name" value="FBD"/>
    <property type="match status" value="1"/>
</dbReference>
<evidence type="ECO:0000313" key="3">
    <source>
        <dbReference type="EMBL" id="CAI0458666.1"/>
    </source>
</evidence>
<keyword evidence="4" id="KW-1185">Reference proteome</keyword>
<dbReference type="AlphaFoldDB" id="A0AAV0NK51"/>
<dbReference type="InterPro" id="IPR006566">
    <property type="entry name" value="FBD"/>
</dbReference>
<proteinExistence type="predicted"/>
<protein>
    <recommendedName>
        <fullName evidence="2">F-box domain-containing protein</fullName>
    </recommendedName>
</protein>
<gene>
    <name evidence="3" type="ORF">LITE_LOCUS33644</name>
</gene>
<dbReference type="EMBL" id="CAMGYJ010000008">
    <property type="protein sequence ID" value="CAI0458666.1"/>
    <property type="molecule type" value="Genomic_DNA"/>
</dbReference>
<feature type="compositionally biased region" description="Basic and acidic residues" evidence="1">
    <location>
        <begin position="14"/>
        <end position="30"/>
    </location>
</feature>
<dbReference type="PROSITE" id="PS50181">
    <property type="entry name" value="FBOX"/>
    <property type="match status" value="1"/>
</dbReference>
<name>A0AAV0NK51_9ROSI</name>
<evidence type="ECO:0000313" key="4">
    <source>
        <dbReference type="Proteomes" id="UP001154282"/>
    </source>
</evidence>
<evidence type="ECO:0000259" key="2">
    <source>
        <dbReference type="PROSITE" id="PS50181"/>
    </source>
</evidence>